<dbReference type="Proteomes" id="UP000634136">
    <property type="component" value="Unassembled WGS sequence"/>
</dbReference>
<evidence type="ECO:0000256" key="1">
    <source>
        <dbReference type="SAM" id="MobiDB-lite"/>
    </source>
</evidence>
<organism evidence="2 3">
    <name type="scientific">Senna tora</name>
    <dbReference type="NCBI Taxonomy" id="362788"/>
    <lineage>
        <taxon>Eukaryota</taxon>
        <taxon>Viridiplantae</taxon>
        <taxon>Streptophyta</taxon>
        <taxon>Embryophyta</taxon>
        <taxon>Tracheophyta</taxon>
        <taxon>Spermatophyta</taxon>
        <taxon>Magnoliopsida</taxon>
        <taxon>eudicotyledons</taxon>
        <taxon>Gunneridae</taxon>
        <taxon>Pentapetalae</taxon>
        <taxon>rosids</taxon>
        <taxon>fabids</taxon>
        <taxon>Fabales</taxon>
        <taxon>Fabaceae</taxon>
        <taxon>Caesalpinioideae</taxon>
        <taxon>Cassia clade</taxon>
        <taxon>Senna</taxon>
    </lineage>
</organism>
<sequence>MRTWRVWGDLKEKQYNMVYIVLSKSKERRFQVVCGDIMKDIRMCCLENDDNGGAVKDKEVKDGDEQELRKQKQKEKFIDGVDPSDVEDFSISLANGE</sequence>
<dbReference type="AlphaFoldDB" id="A0A834WVG0"/>
<protein>
    <submittedName>
        <fullName evidence="2">Uncharacterized protein</fullName>
    </submittedName>
</protein>
<proteinExistence type="predicted"/>
<keyword evidence="3" id="KW-1185">Reference proteome</keyword>
<evidence type="ECO:0000313" key="2">
    <source>
        <dbReference type="EMBL" id="KAF7833184.1"/>
    </source>
</evidence>
<comment type="caution">
    <text evidence="2">The sequence shown here is derived from an EMBL/GenBank/DDBJ whole genome shotgun (WGS) entry which is preliminary data.</text>
</comment>
<name>A0A834WVG0_9FABA</name>
<reference evidence="2" key="1">
    <citation type="submission" date="2020-09" db="EMBL/GenBank/DDBJ databases">
        <title>Genome-Enabled Discovery of Anthraquinone Biosynthesis in Senna tora.</title>
        <authorList>
            <person name="Kang S.-H."/>
            <person name="Pandey R.P."/>
            <person name="Lee C.-M."/>
            <person name="Sim J.-S."/>
            <person name="Jeong J.-T."/>
            <person name="Choi B.-S."/>
            <person name="Jung M."/>
            <person name="Ginzburg D."/>
            <person name="Zhao K."/>
            <person name="Won S.Y."/>
            <person name="Oh T.-J."/>
            <person name="Yu Y."/>
            <person name="Kim N.-H."/>
            <person name="Lee O.R."/>
            <person name="Lee T.-H."/>
            <person name="Bashyal P."/>
            <person name="Kim T.-S."/>
            <person name="Lee W.-H."/>
            <person name="Kawkins C."/>
            <person name="Kim C.-K."/>
            <person name="Kim J.S."/>
            <person name="Ahn B.O."/>
            <person name="Rhee S.Y."/>
            <person name="Sohng J.K."/>
        </authorList>
    </citation>
    <scope>NUCLEOTIDE SEQUENCE</scope>
    <source>
        <tissue evidence="2">Leaf</tissue>
    </source>
</reference>
<accession>A0A834WVG0</accession>
<evidence type="ECO:0000313" key="3">
    <source>
        <dbReference type="Proteomes" id="UP000634136"/>
    </source>
</evidence>
<feature type="region of interest" description="Disordered" evidence="1">
    <location>
        <begin position="50"/>
        <end position="74"/>
    </location>
</feature>
<feature type="compositionally biased region" description="Basic and acidic residues" evidence="1">
    <location>
        <begin position="55"/>
        <end position="74"/>
    </location>
</feature>
<dbReference type="EMBL" id="JAAIUW010000005">
    <property type="protein sequence ID" value="KAF7833184.1"/>
    <property type="molecule type" value="Genomic_DNA"/>
</dbReference>
<gene>
    <name evidence="2" type="ORF">G2W53_015517</name>
</gene>